<dbReference type="Pfam" id="PF10905">
    <property type="entry name" value="DUF2695"/>
    <property type="match status" value="1"/>
</dbReference>
<evidence type="ECO:0008006" key="3">
    <source>
        <dbReference type="Google" id="ProtNLM"/>
    </source>
</evidence>
<reference evidence="2" key="1">
    <citation type="submission" date="2016-10" db="EMBL/GenBank/DDBJ databases">
        <authorList>
            <person name="Varghese N."/>
            <person name="Submissions S."/>
        </authorList>
    </citation>
    <scope>NUCLEOTIDE SEQUENCE [LARGE SCALE GENOMIC DNA]</scope>
    <source>
        <strain evidence="2">DS-12</strain>
    </source>
</reference>
<evidence type="ECO:0000313" key="2">
    <source>
        <dbReference type="Proteomes" id="UP000199036"/>
    </source>
</evidence>
<accession>A0A1I5FM84</accession>
<evidence type="ECO:0000313" key="1">
    <source>
        <dbReference type="EMBL" id="SFO24719.1"/>
    </source>
</evidence>
<name>A0A1I5FM84_9FLAO</name>
<keyword evidence="2" id="KW-1185">Reference proteome</keyword>
<protein>
    <recommendedName>
        <fullName evidence="3">DUF2695 domain-containing protein</fullName>
    </recommendedName>
</protein>
<sequence>MPDKNEIERRKQTKKDLRAKAKIEFENSLPISREKFIQLFDYLDENLNEFGCDDSLKLTSEFLQENEIKNIDEIKNWLLEKGGYCDCEVLNNVEEMFEEDAIL</sequence>
<dbReference type="STRING" id="913024.SAMN05421741_12937"/>
<dbReference type="RefSeq" id="WP_091525905.1">
    <property type="nucleotide sequence ID" value="NZ_FOVI01000029.1"/>
</dbReference>
<gene>
    <name evidence="1" type="ORF">SAMN05421741_12937</name>
</gene>
<proteinExistence type="predicted"/>
<dbReference type="EMBL" id="FOVI01000029">
    <property type="protein sequence ID" value="SFO24719.1"/>
    <property type="molecule type" value="Genomic_DNA"/>
</dbReference>
<dbReference type="AlphaFoldDB" id="A0A1I5FM84"/>
<dbReference type="Proteomes" id="UP000199036">
    <property type="component" value="Unassembled WGS sequence"/>
</dbReference>
<dbReference type="InterPro" id="IPR024248">
    <property type="entry name" value="DUF2695"/>
</dbReference>
<organism evidence="1 2">
    <name type="scientific">Paenimyroides ummariense</name>
    <dbReference type="NCBI Taxonomy" id="913024"/>
    <lineage>
        <taxon>Bacteria</taxon>
        <taxon>Pseudomonadati</taxon>
        <taxon>Bacteroidota</taxon>
        <taxon>Flavobacteriia</taxon>
        <taxon>Flavobacteriales</taxon>
        <taxon>Flavobacteriaceae</taxon>
        <taxon>Paenimyroides</taxon>
    </lineage>
</organism>
<dbReference type="OrthoDB" id="95751at2"/>